<organism evidence="3 4">
    <name type="scientific">Adiantum capillus-veneris</name>
    <name type="common">Maidenhair fern</name>
    <dbReference type="NCBI Taxonomy" id="13818"/>
    <lineage>
        <taxon>Eukaryota</taxon>
        <taxon>Viridiplantae</taxon>
        <taxon>Streptophyta</taxon>
        <taxon>Embryophyta</taxon>
        <taxon>Tracheophyta</taxon>
        <taxon>Polypodiopsida</taxon>
        <taxon>Polypodiidae</taxon>
        <taxon>Polypodiales</taxon>
        <taxon>Pteridineae</taxon>
        <taxon>Pteridaceae</taxon>
        <taxon>Vittarioideae</taxon>
        <taxon>Adiantum</taxon>
    </lineage>
</organism>
<reference evidence="3" key="1">
    <citation type="submission" date="2021-01" db="EMBL/GenBank/DDBJ databases">
        <title>Adiantum capillus-veneris genome.</title>
        <authorList>
            <person name="Fang Y."/>
            <person name="Liao Q."/>
        </authorList>
    </citation>
    <scope>NUCLEOTIDE SEQUENCE</scope>
    <source>
        <strain evidence="3">H3</strain>
        <tissue evidence="3">Leaf</tissue>
    </source>
</reference>
<evidence type="ECO:0000256" key="2">
    <source>
        <dbReference type="ARBA" id="ARBA00023163"/>
    </source>
</evidence>
<evidence type="ECO:0000313" key="4">
    <source>
        <dbReference type="Proteomes" id="UP000886520"/>
    </source>
</evidence>
<dbReference type="EMBL" id="JABFUD020000008">
    <property type="protein sequence ID" value="KAI5076824.1"/>
    <property type="molecule type" value="Genomic_DNA"/>
</dbReference>
<keyword evidence="1" id="KW-0805">Transcription regulation</keyword>
<comment type="caution">
    <text evidence="3">The sequence shown here is derived from an EMBL/GenBank/DDBJ whole genome shotgun (WGS) entry which is preliminary data.</text>
</comment>
<accession>A0A9D4ZIK7</accession>
<dbReference type="Proteomes" id="UP000886520">
    <property type="component" value="Chromosome 8"/>
</dbReference>
<sequence length="854" mass="92811">MVGTWQASSDDMHRGWERNVAAQDGVYEQHVDGPPSLKDVVAGYLPCGNVGAPMNPSFMQMLSMSQEKQGVPDGKEGLLKAERFHVMPPGRTGSPGDVAEKMVVKREATGDESLEACVMSCRKREREDSLGEVVQRVCVGGQKVEAGEWLSDWNEFGDNATAGSVLEEKVPVVPPSQLEDLDDIFSGSPPPPPSVEFWLGENLPSVHQQVHNHGFNEVSRANIVSHGNHPSSGKVQLDLFEAVQAELLYRGGGNGGSGGGFASSVTSSPRPANISPSIQVLPRSMSLPFTSSLNQPFSPGGSPLAPPLQRHSFGDSAPPAATFMPEFLDSKPPPPASTMLNATFAPAPPHFSSPLQQLQELAFPLPASFKKVAPPQVNFFGFPRPEYHPPKLAEFTDPKPWQMRVLEGDVPPKVIPGGPKWQLKPEPGWQPVERFGAGHARGPHLNPHSPMPAEHAPRRQAFVPEHVGRRVRLEELSLAERVLCAASEAAQLGDLSSAQAILARLNQQSSPKGQQQQQQLPARRVILLFAEALSKWVAAASSSPTPCPFQQPLPSNSPLDLINKIGAYKKFCEVSPISQFAHFTANQAILEAMEGEDCVHLIDLELGFGGQWASFMQEISQRGRGPPELKITTMGADTLQMRLAKENLLQFAKEVGMKLEVNVVPVQKLEGMKAAMVNKGEKEAVAVNFGFGMNRLLSEFSASTEEVLGFLQTVKGLCPKVVTVVDSECEFEGPSGYIEALQFYSCVFESLEASTKLSAEVVHNIERLVFGPKIADLVNARRLHKSSSESGLLPWRILLQKVGFNAFPFSSAAESQASWLVKNPLNMGFTFLKQHATLLLGWYNKTLISASAWV</sequence>
<evidence type="ECO:0000313" key="3">
    <source>
        <dbReference type="EMBL" id="KAI5076824.1"/>
    </source>
</evidence>
<keyword evidence="2" id="KW-0804">Transcription</keyword>
<keyword evidence="4" id="KW-1185">Reference proteome</keyword>
<dbReference type="AlphaFoldDB" id="A0A9D4ZIK7"/>
<protein>
    <submittedName>
        <fullName evidence="3">Uncharacterized protein</fullName>
    </submittedName>
</protein>
<dbReference type="Pfam" id="PF03514">
    <property type="entry name" value="GRAS"/>
    <property type="match status" value="1"/>
</dbReference>
<gene>
    <name evidence="3" type="ORF">GOP47_0008889</name>
</gene>
<name>A0A9D4ZIK7_ADICA</name>
<evidence type="ECO:0000256" key="1">
    <source>
        <dbReference type="ARBA" id="ARBA00023015"/>
    </source>
</evidence>
<dbReference type="PANTHER" id="PTHR31636">
    <property type="entry name" value="OSJNBA0084A10.13 PROTEIN-RELATED"/>
    <property type="match status" value="1"/>
</dbReference>
<proteinExistence type="predicted"/>
<dbReference type="OrthoDB" id="764992at2759"/>
<dbReference type="InterPro" id="IPR005202">
    <property type="entry name" value="TF_GRAS"/>
</dbReference>
<dbReference type="PROSITE" id="PS50985">
    <property type="entry name" value="GRAS"/>
    <property type="match status" value="1"/>
</dbReference>